<evidence type="ECO:0000313" key="2">
    <source>
        <dbReference type="EMBL" id="GJS84561.1"/>
    </source>
</evidence>
<gene>
    <name evidence="2" type="ORF">Tco_0751102</name>
</gene>
<reference evidence="2" key="1">
    <citation type="journal article" date="2022" name="Int. J. Mol. Sci.">
        <title>Draft Genome of Tanacetum Coccineum: Genomic Comparison of Closely Related Tanacetum-Family Plants.</title>
        <authorList>
            <person name="Yamashiro T."/>
            <person name="Shiraishi A."/>
            <person name="Nakayama K."/>
            <person name="Satake H."/>
        </authorList>
    </citation>
    <scope>NUCLEOTIDE SEQUENCE</scope>
</reference>
<reference evidence="2" key="2">
    <citation type="submission" date="2022-01" db="EMBL/GenBank/DDBJ databases">
        <authorList>
            <person name="Yamashiro T."/>
            <person name="Shiraishi A."/>
            <person name="Satake H."/>
            <person name="Nakayama K."/>
        </authorList>
    </citation>
    <scope>NUCLEOTIDE SEQUENCE</scope>
</reference>
<evidence type="ECO:0008006" key="4">
    <source>
        <dbReference type="Google" id="ProtNLM"/>
    </source>
</evidence>
<dbReference type="Proteomes" id="UP001151760">
    <property type="component" value="Unassembled WGS sequence"/>
</dbReference>
<sequence length="366" mass="39994">MAFLYAVASRFPPSKNQLRTSSNPRNQATIQDGRVTVQQIQGRQTQSFAGTGNRGNATNFKGTNKSASATGVRVINRSGRRDMAETVYSTMRPQNAAWFKAKAMLIIPQNATFQTEDLDAYDSDCDDLSSAKAVLMANLSSCDSDVLSEVSYADSYPNDMLNQDVKHKMRIKGRVPLHLSSSAGGSNGTHHCCEKGSDAEKLAVELHALNGLCGLMGGLKPLSVPRLASKGGKLGESRVVCIPQMIRGLVRSRIVLVGVFHCLSHWAQSLMVSHASSALNTLRFPPAAWSMSIWCMRTRRSNYPNNSNVTILRRRRTQVSNIVEPEIRTIVAPMAERTMEELLRAPTEGYGEAIVLPEINADHGSS</sequence>
<name>A0ABQ4Z4A0_9ASTR</name>
<proteinExistence type="predicted"/>
<evidence type="ECO:0000256" key="1">
    <source>
        <dbReference type="SAM" id="MobiDB-lite"/>
    </source>
</evidence>
<feature type="region of interest" description="Disordered" evidence="1">
    <location>
        <begin position="43"/>
        <end position="63"/>
    </location>
</feature>
<keyword evidence="3" id="KW-1185">Reference proteome</keyword>
<dbReference type="EMBL" id="BQNB010010984">
    <property type="protein sequence ID" value="GJS84561.1"/>
    <property type="molecule type" value="Genomic_DNA"/>
</dbReference>
<organism evidence="2 3">
    <name type="scientific">Tanacetum coccineum</name>
    <dbReference type="NCBI Taxonomy" id="301880"/>
    <lineage>
        <taxon>Eukaryota</taxon>
        <taxon>Viridiplantae</taxon>
        <taxon>Streptophyta</taxon>
        <taxon>Embryophyta</taxon>
        <taxon>Tracheophyta</taxon>
        <taxon>Spermatophyta</taxon>
        <taxon>Magnoliopsida</taxon>
        <taxon>eudicotyledons</taxon>
        <taxon>Gunneridae</taxon>
        <taxon>Pentapetalae</taxon>
        <taxon>asterids</taxon>
        <taxon>campanulids</taxon>
        <taxon>Asterales</taxon>
        <taxon>Asteraceae</taxon>
        <taxon>Asteroideae</taxon>
        <taxon>Anthemideae</taxon>
        <taxon>Anthemidinae</taxon>
        <taxon>Tanacetum</taxon>
    </lineage>
</organism>
<protein>
    <recommendedName>
        <fullName evidence="4">Reverse transcriptase domain-containing protein</fullName>
    </recommendedName>
</protein>
<accession>A0ABQ4Z4A0</accession>
<evidence type="ECO:0000313" key="3">
    <source>
        <dbReference type="Proteomes" id="UP001151760"/>
    </source>
</evidence>
<comment type="caution">
    <text evidence="2">The sequence shown here is derived from an EMBL/GenBank/DDBJ whole genome shotgun (WGS) entry which is preliminary data.</text>
</comment>